<reference evidence="3 4" key="1">
    <citation type="submission" date="2017-07" db="EMBL/GenBank/DDBJ databases">
        <title>Leptospira spp. isolated from tropical soils.</title>
        <authorList>
            <person name="Thibeaux R."/>
            <person name="Iraola G."/>
            <person name="Ferres I."/>
            <person name="Bierque E."/>
            <person name="Girault D."/>
            <person name="Soupe-Gilbert M.-E."/>
            <person name="Picardeau M."/>
            <person name="Goarant C."/>
        </authorList>
    </citation>
    <scope>NUCLEOTIDE SEQUENCE [LARGE SCALE GENOMIC DNA]</scope>
    <source>
        <strain evidence="1 4">FH2-B-C1</strain>
        <strain evidence="2 3">FH2-B-D1</strain>
    </source>
</reference>
<proteinExistence type="predicted"/>
<name>A0A2M9YJ56_9LEPT</name>
<evidence type="ECO:0000313" key="4">
    <source>
        <dbReference type="Proteomes" id="UP000232188"/>
    </source>
</evidence>
<evidence type="ECO:0000313" key="2">
    <source>
        <dbReference type="EMBL" id="PJZ61924.1"/>
    </source>
</evidence>
<dbReference type="Proteomes" id="UP000232188">
    <property type="component" value="Unassembled WGS sequence"/>
</dbReference>
<accession>A0A2M9YJ56</accession>
<sequence length="249" mass="28081">MSDSILSKLKSKPNMFPRFYAVLGAAATDIRDKWEFLAGKRAGVSIKNGGLGWWGQQYLANGQIQIKRSGLGYQIFYDSNKSSYDFEKVAESGRGSFDIASYLLSNSKKVRINARGKKFLIIPMKGKEEQSASAVMKILSTSKVTSPMGGKVKRNSYSVEKIENKSRTNTVKFQQLNERGGSSSSVSKMVVLTEDSNWEPYPEITGQKFVQRMQEEADRILRSPEFLKNLAEALTFDLKEIYLKKKKKK</sequence>
<dbReference type="EMBL" id="NPDV01000022">
    <property type="protein sequence ID" value="PJZ51567.1"/>
    <property type="molecule type" value="Genomic_DNA"/>
</dbReference>
<dbReference type="EMBL" id="NPDU01000024">
    <property type="protein sequence ID" value="PJZ61924.1"/>
    <property type="molecule type" value="Genomic_DNA"/>
</dbReference>
<evidence type="ECO:0000313" key="1">
    <source>
        <dbReference type="EMBL" id="PJZ51567.1"/>
    </source>
</evidence>
<dbReference type="AlphaFoldDB" id="A0A2M9YJ56"/>
<gene>
    <name evidence="2" type="ORF">CH376_11015</name>
    <name evidence="1" type="ORF">CH380_19150</name>
</gene>
<comment type="caution">
    <text evidence="1">The sequence shown here is derived from an EMBL/GenBank/DDBJ whole genome shotgun (WGS) entry which is preliminary data.</text>
</comment>
<protein>
    <submittedName>
        <fullName evidence="1">Uncharacterized protein</fullName>
    </submittedName>
</protein>
<dbReference type="Proteomes" id="UP000232149">
    <property type="component" value="Unassembled WGS sequence"/>
</dbReference>
<organism evidence="1 4">
    <name type="scientific">Leptospira adleri</name>
    <dbReference type="NCBI Taxonomy" id="2023186"/>
    <lineage>
        <taxon>Bacteria</taxon>
        <taxon>Pseudomonadati</taxon>
        <taxon>Spirochaetota</taxon>
        <taxon>Spirochaetia</taxon>
        <taxon>Leptospirales</taxon>
        <taxon>Leptospiraceae</taxon>
        <taxon>Leptospira</taxon>
    </lineage>
</organism>
<keyword evidence="3" id="KW-1185">Reference proteome</keyword>
<evidence type="ECO:0000313" key="3">
    <source>
        <dbReference type="Proteomes" id="UP000232149"/>
    </source>
</evidence>